<sequence>MDENNLGYGATKAFLDKFAGKAAEKPAETFGAAWDYAFGWVNFASAKKQAIRQKDLEKFLLTIGDNISEIPDENIQEPKLSLIGPALESTKYYIDEKDLRELFINLISRSMDNRYNKEVNHAFVEVIKQLSPIDAYLFKKMNKSTIPVARYLLKFEDLSSIYLNNYFIIDDMFDSDQTAISLSNLQRVGLINIPPGKPLKKKTFYDPYYNTQEYFDIKSNDSIIKSKEAIDRLLDEFGGDEEKVIQTLGMTREIFDSTKQFREVDVDKTHASVTSFGTAFYNVCIE</sequence>
<keyword evidence="2" id="KW-1185">Reference proteome</keyword>
<name>A0ABV2E8X1_9STAP</name>
<dbReference type="Pfam" id="PF14337">
    <property type="entry name" value="Abi_alpha"/>
    <property type="match status" value="1"/>
</dbReference>
<dbReference type="InterPro" id="IPR025506">
    <property type="entry name" value="Abi_alpha"/>
</dbReference>
<evidence type="ECO:0000313" key="1">
    <source>
        <dbReference type="EMBL" id="MET3110515.1"/>
    </source>
</evidence>
<protein>
    <recommendedName>
        <fullName evidence="3">DUF4393 domain-containing protein</fullName>
    </recommendedName>
</protein>
<reference evidence="1 2" key="1">
    <citation type="submission" date="2024-05" db="EMBL/GenBank/DDBJ databases">
        <title>Genomic Encyclopedia of Type Strains, Phase IV (KMG-IV): sequencing the most valuable type-strain genomes for metagenomic binning, comparative biology and taxonomic classification.</title>
        <authorList>
            <person name="Goeker M."/>
        </authorList>
    </citation>
    <scope>NUCLEOTIDE SEQUENCE [LARGE SCALE GENOMIC DNA]</scope>
    <source>
        <strain evidence="1 2">DSM 25286</strain>
    </source>
</reference>
<dbReference type="Proteomes" id="UP001549019">
    <property type="component" value="Unassembled WGS sequence"/>
</dbReference>
<proteinExistence type="predicted"/>
<dbReference type="EMBL" id="JBDZDV010000001">
    <property type="protein sequence ID" value="MET3110515.1"/>
    <property type="molecule type" value="Genomic_DNA"/>
</dbReference>
<evidence type="ECO:0000313" key="2">
    <source>
        <dbReference type="Proteomes" id="UP001549019"/>
    </source>
</evidence>
<comment type="caution">
    <text evidence="1">The sequence shown here is derived from an EMBL/GenBank/DDBJ whole genome shotgun (WGS) entry which is preliminary data.</text>
</comment>
<dbReference type="Gene3D" id="3.30.110.190">
    <property type="match status" value="1"/>
</dbReference>
<dbReference type="RefSeq" id="WP_230820221.1">
    <property type="nucleotide sequence ID" value="NZ_JAJNCU010000001.1"/>
</dbReference>
<evidence type="ECO:0008006" key="3">
    <source>
        <dbReference type="Google" id="ProtNLM"/>
    </source>
</evidence>
<accession>A0ABV2E8X1</accession>
<gene>
    <name evidence="1" type="ORF">ABHD89_000903</name>
</gene>
<organism evidence="1 2">
    <name type="scientific">Salinicoccus halitifaciens</name>
    <dbReference type="NCBI Taxonomy" id="1073415"/>
    <lineage>
        <taxon>Bacteria</taxon>
        <taxon>Bacillati</taxon>
        <taxon>Bacillota</taxon>
        <taxon>Bacilli</taxon>
        <taxon>Bacillales</taxon>
        <taxon>Staphylococcaceae</taxon>
        <taxon>Salinicoccus</taxon>
    </lineage>
</organism>